<dbReference type="Proteomes" id="UP000689195">
    <property type="component" value="Unassembled WGS sequence"/>
</dbReference>
<accession>A0A8S1WXV0</accession>
<comment type="caution">
    <text evidence="1">The sequence shown here is derived from an EMBL/GenBank/DDBJ whole genome shotgun (WGS) entry which is preliminary data.</text>
</comment>
<name>A0A8S1WXV0_9CILI</name>
<reference evidence="1" key="1">
    <citation type="submission" date="2021-01" db="EMBL/GenBank/DDBJ databases">
        <authorList>
            <consortium name="Genoscope - CEA"/>
            <person name="William W."/>
        </authorList>
    </citation>
    <scope>NUCLEOTIDE SEQUENCE</scope>
</reference>
<keyword evidence="2" id="KW-1185">Reference proteome</keyword>
<organism evidence="1 2">
    <name type="scientific">Paramecium pentaurelia</name>
    <dbReference type="NCBI Taxonomy" id="43138"/>
    <lineage>
        <taxon>Eukaryota</taxon>
        <taxon>Sar</taxon>
        <taxon>Alveolata</taxon>
        <taxon>Ciliophora</taxon>
        <taxon>Intramacronucleata</taxon>
        <taxon>Oligohymenophorea</taxon>
        <taxon>Peniculida</taxon>
        <taxon>Parameciidae</taxon>
        <taxon>Paramecium</taxon>
    </lineage>
</organism>
<gene>
    <name evidence="1" type="ORF">PPENT_87.1.T1060101</name>
</gene>
<sequence>MHLDQQMDFQKQNHIQRSLLNIQVKMIQKEIQISDISEIIIQIQYKMALKNIKTFLRN</sequence>
<evidence type="ECO:0000313" key="2">
    <source>
        <dbReference type="Proteomes" id="UP000689195"/>
    </source>
</evidence>
<evidence type="ECO:0000313" key="1">
    <source>
        <dbReference type="EMBL" id="CAD8194252.1"/>
    </source>
</evidence>
<dbReference type="EMBL" id="CAJJDO010000106">
    <property type="protein sequence ID" value="CAD8194252.1"/>
    <property type="molecule type" value="Genomic_DNA"/>
</dbReference>
<proteinExistence type="predicted"/>
<dbReference type="AlphaFoldDB" id="A0A8S1WXV0"/>
<protein>
    <submittedName>
        <fullName evidence="1">Uncharacterized protein</fullName>
    </submittedName>
</protein>